<comment type="caution">
    <text evidence="10">The sequence shown here is derived from an EMBL/GenBank/DDBJ whole genome shotgun (WGS) entry which is preliminary data.</text>
</comment>
<name>A0A6A9V241_9ACTN</name>
<keyword evidence="5 7" id="KW-1133">Transmembrane helix</keyword>
<feature type="transmembrane region" description="Helical" evidence="7">
    <location>
        <begin position="273"/>
        <end position="294"/>
    </location>
</feature>
<evidence type="ECO:0000313" key="11">
    <source>
        <dbReference type="Proteomes" id="UP000435304"/>
    </source>
</evidence>
<keyword evidence="4 7" id="KW-0812">Transmembrane</keyword>
<feature type="transmembrane region" description="Helical" evidence="7">
    <location>
        <begin position="139"/>
        <end position="160"/>
    </location>
</feature>
<keyword evidence="6 7" id="KW-0472">Membrane</keyword>
<dbReference type="Proteomes" id="UP000435304">
    <property type="component" value="Unassembled WGS sequence"/>
</dbReference>
<dbReference type="EMBL" id="WPCU01000010">
    <property type="protein sequence ID" value="MVA77668.1"/>
    <property type="molecule type" value="Genomic_DNA"/>
</dbReference>
<dbReference type="PROSITE" id="PS50928">
    <property type="entry name" value="ABC_TM1"/>
    <property type="match status" value="1"/>
</dbReference>
<evidence type="ECO:0000256" key="6">
    <source>
        <dbReference type="ARBA" id="ARBA00023136"/>
    </source>
</evidence>
<dbReference type="PANTHER" id="PTHR43744:SF8">
    <property type="entry name" value="SN-GLYCEROL-3-PHOSPHATE TRANSPORT SYSTEM PERMEASE PROTEIN UGPE"/>
    <property type="match status" value="1"/>
</dbReference>
<accession>A0A6A9V241</accession>
<dbReference type="RefSeq" id="WP_156611903.1">
    <property type="nucleotide sequence ID" value="NZ_WPCU01000010.1"/>
</dbReference>
<evidence type="ECO:0000256" key="4">
    <source>
        <dbReference type="ARBA" id="ARBA00022692"/>
    </source>
</evidence>
<feature type="transmembrane region" description="Helical" evidence="7">
    <location>
        <begin position="38"/>
        <end position="62"/>
    </location>
</feature>
<dbReference type="CDD" id="cd06261">
    <property type="entry name" value="TM_PBP2"/>
    <property type="match status" value="1"/>
</dbReference>
<evidence type="ECO:0000256" key="2">
    <source>
        <dbReference type="ARBA" id="ARBA00022448"/>
    </source>
</evidence>
<organism evidence="10 11">
    <name type="scientific">Auraticoccus cholistanensis</name>
    <dbReference type="NCBI Taxonomy" id="2656650"/>
    <lineage>
        <taxon>Bacteria</taxon>
        <taxon>Bacillati</taxon>
        <taxon>Actinomycetota</taxon>
        <taxon>Actinomycetes</taxon>
        <taxon>Propionibacteriales</taxon>
        <taxon>Propionibacteriaceae</taxon>
        <taxon>Auraticoccus</taxon>
    </lineage>
</organism>
<evidence type="ECO:0000259" key="9">
    <source>
        <dbReference type="PROSITE" id="PS50928"/>
    </source>
</evidence>
<keyword evidence="3" id="KW-1003">Cell membrane</keyword>
<dbReference type="PANTHER" id="PTHR43744">
    <property type="entry name" value="ABC TRANSPORTER PERMEASE PROTEIN MG189-RELATED-RELATED"/>
    <property type="match status" value="1"/>
</dbReference>
<evidence type="ECO:0000256" key="7">
    <source>
        <dbReference type="RuleBase" id="RU363032"/>
    </source>
</evidence>
<dbReference type="InterPro" id="IPR035906">
    <property type="entry name" value="MetI-like_sf"/>
</dbReference>
<evidence type="ECO:0000256" key="8">
    <source>
        <dbReference type="SAM" id="MobiDB-lite"/>
    </source>
</evidence>
<keyword evidence="2 7" id="KW-0813">Transport</keyword>
<comment type="similarity">
    <text evidence="7">Belongs to the binding-protein-dependent transport system permease family.</text>
</comment>
<dbReference type="GO" id="GO:0005886">
    <property type="term" value="C:plasma membrane"/>
    <property type="evidence" value="ECO:0007669"/>
    <property type="project" value="UniProtKB-SubCell"/>
</dbReference>
<dbReference type="InterPro" id="IPR000515">
    <property type="entry name" value="MetI-like"/>
</dbReference>
<feature type="domain" description="ABC transmembrane type-1" evidence="9">
    <location>
        <begin position="104"/>
        <end position="294"/>
    </location>
</feature>
<dbReference type="GO" id="GO:0055085">
    <property type="term" value="P:transmembrane transport"/>
    <property type="evidence" value="ECO:0007669"/>
    <property type="project" value="InterPro"/>
</dbReference>
<feature type="transmembrane region" description="Helical" evidence="7">
    <location>
        <begin position="172"/>
        <end position="194"/>
    </location>
</feature>
<comment type="subcellular location">
    <subcellularLocation>
        <location evidence="1 7">Cell membrane</location>
        <topology evidence="1 7">Multi-pass membrane protein</topology>
    </subcellularLocation>
</comment>
<feature type="region of interest" description="Disordered" evidence="8">
    <location>
        <begin position="1"/>
        <end position="28"/>
    </location>
</feature>
<dbReference type="Pfam" id="PF00528">
    <property type="entry name" value="BPD_transp_1"/>
    <property type="match status" value="1"/>
</dbReference>
<evidence type="ECO:0000256" key="5">
    <source>
        <dbReference type="ARBA" id="ARBA00022989"/>
    </source>
</evidence>
<dbReference type="SUPFAM" id="SSF161098">
    <property type="entry name" value="MetI-like"/>
    <property type="match status" value="1"/>
</dbReference>
<evidence type="ECO:0000313" key="10">
    <source>
        <dbReference type="EMBL" id="MVA77668.1"/>
    </source>
</evidence>
<dbReference type="Gene3D" id="1.10.3720.10">
    <property type="entry name" value="MetI-like"/>
    <property type="match status" value="1"/>
</dbReference>
<proteinExistence type="inferred from homology"/>
<reference evidence="10 11" key="1">
    <citation type="submission" date="2019-12" db="EMBL/GenBank/DDBJ databases">
        <title>Auraticoccus cholistani sp. nov., an actinomycete isolated from soil of Cholistan desert.</title>
        <authorList>
            <person name="Cheema M.T."/>
        </authorList>
    </citation>
    <scope>NUCLEOTIDE SEQUENCE [LARGE SCALE GENOMIC DNA]</scope>
    <source>
        <strain evidence="10 11">F435</strain>
    </source>
</reference>
<dbReference type="AlphaFoldDB" id="A0A6A9V241"/>
<feature type="transmembrane region" description="Helical" evidence="7">
    <location>
        <begin position="103"/>
        <end position="127"/>
    </location>
</feature>
<keyword evidence="11" id="KW-1185">Reference proteome</keyword>
<sequence>MAGTETALAGATVEPPRDERTLATDPPASVRRPRPWTWLLTALAKHAVLIGLSVVFLIPLAWMVTGAFKTAADLNATPTVWWPDQITFDNFTQAAQLFPLARYFLNTAVICLLSVVGAVASSAMVGYGLARIEWRGRTVLFVIILATTMIPFYVTMLPVFEIYRTLGLTNTWVPLVLPQFLGVPIYIFLLRQFLMSLPKELSESARIDGANEWQIFVRVILPLVKPALVAVGLFQFLASWNDFLGPLIYLSDSRLYTISLGLNFFKGEYSSEFGPLMAVSTLTVVPVVVLFFFAQRTFIEGITLTGVKG</sequence>
<gene>
    <name evidence="10" type="ORF">GC722_16835</name>
</gene>
<evidence type="ECO:0000256" key="1">
    <source>
        <dbReference type="ARBA" id="ARBA00004651"/>
    </source>
</evidence>
<feature type="transmembrane region" description="Helical" evidence="7">
    <location>
        <begin position="215"/>
        <end position="237"/>
    </location>
</feature>
<protein>
    <submittedName>
        <fullName evidence="10">ABC transporter permease subunit</fullName>
    </submittedName>
</protein>
<evidence type="ECO:0000256" key="3">
    <source>
        <dbReference type="ARBA" id="ARBA00022475"/>
    </source>
</evidence>